<dbReference type="Pfam" id="PF03412">
    <property type="entry name" value="Peptidase_C39"/>
    <property type="match status" value="1"/>
</dbReference>
<dbReference type="GO" id="GO:0016020">
    <property type="term" value="C:membrane"/>
    <property type="evidence" value="ECO:0007669"/>
    <property type="project" value="InterPro"/>
</dbReference>
<dbReference type="Gene3D" id="3.90.70.10">
    <property type="entry name" value="Cysteine proteinases"/>
    <property type="match status" value="1"/>
</dbReference>
<protein>
    <recommendedName>
        <fullName evidence="2">Peptidase C39 domain-containing protein</fullName>
    </recommendedName>
</protein>
<evidence type="ECO:0000259" key="2">
    <source>
        <dbReference type="PROSITE" id="PS50990"/>
    </source>
</evidence>
<sequence>MYKILAKILKLLFCAAVASLPLYAGFAVRSYEELRNQDVIRQNYEESCGAASLATLINTLDFKILTEKDVLEQMNKGDKKLNTDMVSFLQLKQAAAKLSYDSEGYQLDRATFEKINLPVLVKIEDDPRFPHFVVVINHQGDFITILDPSYGKYISSKDQFYNIWDKHKQGGYVLILGPKNDIHREYKLDLPIDNKALFDKL</sequence>
<dbReference type="GO" id="GO:0006508">
    <property type="term" value="P:proteolysis"/>
    <property type="evidence" value="ECO:0007669"/>
    <property type="project" value="InterPro"/>
</dbReference>
<keyword evidence="1" id="KW-0732">Signal</keyword>
<proteinExistence type="predicted"/>
<organism evidence="3 4">
    <name type="scientific">Campylobacter concisus</name>
    <dbReference type="NCBI Taxonomy" id="199"/>
    <lineage>
        <taxon>Bacteria</taxon>
        <taxon>Pseudomonadati</taxon>
        <taxon>Campylobacterota</taxon>
        <taxon>Epsilonproteobacteria</taxon>
        <taxon>Campylobacterales</taxon>
        <taxon>Campylobacteraceae</taxon>
        <taxon>Campylobacter</taxon>
    </lineage>
</organism>
<accession>A0A2R4P0B7</accession>
<evidence type="ECO:0000313" key="3">
    <source>
        <dbReference type="EMBL" id="AVX44123.1"/>
    </source>
</evidence>
<feature type="signal peptide" evidence="1">
    <location>
        <begin position="1"/>
        <end position="24"/>
    </location>
</feature>
<dbReference type="EMBL" id="CP021642">
    <property type="protein sequence ID" value="AVX44123.1"/>
    <property type="molecule type" value="Genomic_DNA"/>
</dbReference>
<evidence type="ECO:0000256" key="1">
    <source>
        <dbReference type="SAM" id="SignalP"/>
    </source>
</evidence>
<dbReference type="AlphaFoldDB" id="A0A2R4P0B7"/>
<name>A0A2R4P0B7_9BACT</name>
<gene>
    <name evidence="3" type="ORF">CCS77_1062</name>
</gene>
<dbReference type="InterPro" id="IPR005074">
    <property type="entry name" value="Peptidase_C39"/>
</dbReference>
<feature type="domain" description="Peptidase C39" evidence="2">
    <location>
        <begin position="42"/>
        <end position="171"/>
    </location>
</feature>
<dbReference type="PROSITE" id="PS50990">
    <property type="entry name" value="PEPTIDASE_C39"/>
    <property type="match status" value="1"/>
</dbReference>
<evidence type="ECO:0000313" key="4">
    <source>
        <dbReference type="Proteomes" id="UP000241854"/>
    </source>
</evidence>
<dbReference type="GO" id="GO:0008233">
    <property type="term" value="F:peptidase activity"/>
    <property type="evidence" value="ECO:0007669"/>
    <property type="project" value="InterPro"/>
</dbReference>
<reference evidence="3 4" key="1">
    <citation type="journal article" date="2018" name="Emerg. Microbes Infect.">
        <title>Genomic analysis of oral Campylobacter concisus strains identified a potential bacterial molecular marker associated with active Crohn's disease.</title>
        <authorList>
            <person name="Liu F."/>
            <person name="Ma R."/>
            <person name="Tay C.Y.A."/>
            <person name="Octavia S."/>
            <person name="Lan R."/>
            <person name="Chung H.K.L."/>
            <person name="Riordan S.M."/>
            <person name="Grimm M.C."/>
            <person name="Leong R.W."/>
            <person name="Tanaka M.M."/>
            <person name="Connor S."/>
            <person name="Zhang L."/>
        </authorList>
    </citation>
    <scope>NUCLEOTIDE SEQUENCE [LARGE SCALE GENOMIC DNA]</scope>
    <source>
        <strain evidence="3 4">P2CDO4</strain>
    </source>
</reference>
<dbReference type="RefSeq" id="WP_107916793.1">
    <property type="nucleotide sequence ID" value="NZ_CP021642.1"/>
</dbReference>
<feature type="chain" id="PRO_5015304986" description="Peptidase C39 domain-containing protein" evidence="1">
    <location>
        <begin position="25"/>
        <end position="201"/>
    </location>
</feature>
<dbReference type="Proteomes" id="UP000241854">
    <property type="component" value="Chromosome"/>
</dbReference>
<dbReference type="GO" id="GO:0005524">
    <property type="term" value="F:ATP binding"/>
    <property type="evidence" value="ECO:0007669"/>
    <property type="project" value="InterPro"/>
</dbReference>